<dbReference type="NCBIfam" id="TIGR00035">
    <property type="entry name" value="asp_race"/>
    <property type="match status" value="1"/>
</dbReference>
<dbReference type="RefSeq" id="WP_009582859.1">
    <property type="nucleotide sequence ID" value="NZ_AMZN01000092.1"/>
</dbReference>
<dbReference type="InterPro" id="IPR015942">
    <property type="entry name" value="Asp/Glu/hydantoin_racemase"/>
</dbReference>
<comment type="similarity">
    <text evidence="1">Belongs to the aspartate/glutamate racemases family.</text>
</comment>
<evidence type="ECO:0000313" key="3">
    <source>
        <dbReference type="EMBL" id="ELR68781.1"/>
    </source>
</evidence>
<proteinExistence type="inferred from homology"/>
<dbReference type="InterPro" id="IPR004380">
    <property type="entry name" value="Asp_race"/>
</dbReference>
<accession>L8JIU1</accession>
<name>L8JIU1_9BACT</name>
<evidence type="ECO:0000256" key="1">
    <source>
        <dbReference type="ARBA" id="ARBA00007847"/>
    </source>
</evidence>
<dbReference type="PANTHER" id="PTHR21198:SF7">
    <property type="entry name" value="ASPARTATE-GLUTAMATE RACEMASE FAMILY"/>
    <property type="match status" value="1"/>
</dbReference>
<protein>
    <submittedName>
        <fullName evidence="3">Aspartate racemase</fullName>
    </submittedName>
</protein>
<keyword evidence="2" id="KW-0413">Isomerase</keyword>
<reference evidence="3 4" key="1">
    <citation type="submission" date="2012-12" db="EMBL/GenBank/DDBJ databases">
        <title>Genome assembly of Fulvivirga imtechensis AK7.</title>
        <authorList>
            <person name="Nupur N."/>
            <person name="Khatri I."/>
            <person name="Kumar R."/>
            <person name="Subramanian S."/>
            <person name="Pinnaka A."/>
        </authorList>
    </citation>
    <scope>NUCLEOTIDE SEQUENCE [LARGE SCALE GENOMIC DNA]</scope>
    <source>
        <strain evidence="3 4">AK7</strain>
    </source>
</reference>
<dbReference type="Pfam" id="PF01177">
    <property type="entry name" value="Asp_Glu_race"/>
    <property type="match status" value="1"/>
</dbReference>
<dbReference type="PANTHER" id="PTHR21198">
    <property type="entry name" value="GLUTAMATE RACEMASE"/>
    <property type="match status" value="1"/>
</dbReference>
<organism evidence="3 4">
    <name type="scientific">Fulvivirga imtechensis AK7</name>
    <dbReference type="NCBI Taxonomy" id="1237149"/>
    <lineage>
        <taxon>Bacteria</taxon>
        <taxon>Pseudomonadati</taxon>
        <taxon>Bacteroidota</taxon>
        <taxon>Cytophagia</taxon>
        <taxon>Cytophagales</taxon>
        <taxon>Fulvivirgaceae</taxon>
        <taxon>Fulvivirga</taxon>
    </lineage>
</organism>
<dbReference type="InterPro" id="IPR001920">
    <property type="entry name" value="Asp/Glu_race"/>
</dbReference>
<dbReference type="EMBL" id="AMZN01000092">
    <property type="protein sequence ID" value="ELR68781.1"/>
    <property type="molecule type" value="Genomic_DNA"/>
</dbReference>
<dbReference type="AlphaFoldDB" id="L8JIU1"/>
<dbReference type="OrthoDB" id="9803739at2"/>
<keyword evidence="4" id="KW-1185">Reference proteome</keyword>
<comment type="caution">
    <text evidence="3">The sequence shown here is derived from an EMBL/GenBank/DDBJ whole genome shotgun (WGS) entry which is preliminary data.</text>
</comment>
<dbReference type="PATRIC" id="fig|1237149.3.peg.5113"/>
<dbReference type="InterPro" id="IPR033134">
    <property type="entry name" value="Asp/Glu_racemase_AS_2"/>
</dbReference>
<dbReference type="Proteomes" id="UP000011135">
    <property type="component" value="Unassembled WGS sequence"/>
</dbReference>
<sequence length="267" mass="29763">MVLENSKVIGIVGGMGPRAGVNLYDRLISLTPANIDQEHPSVILMAFPWEIGDRTSFLEGKISTNPGYSIAQVIKKLTISGAEIIGIACNTSHSPAIFNVIKSEMEKLDAKPKLLHMPLEVYKYISTNSNVSRIGIMATNGTYKTRLYQEILHDGGYEVIVPDPIFQNEVIHRMIYDAQFGIKAKPNTITKEVGQLWNEAMCFFRARNCDTIILGCTELSLLLKDYGVDDMCIIDSTDCLAKGLLREMRPCEATKLDTKVKDLNESW</sequence>
<dbReference type="STRING" id="1237149.C900_05794"/>
<dbReference type="PROSITE" id="PS00924">
    <property type="entry name" value="ASP_GLU_RACEMASE_2"/>
    <property type="match status" value="1"/>
</dbReference>
<dbReference type="SUPFAM" id="SSF53681">
    <property type="entry name" value="Aspartate/glutamate racemase"/>
    <property type="match status" value="2"/>
</dbReference>
<gene>
    <name evidence="3" type="ORF">C900_05794</name>
</gene>
<dbReference type="eggNOG" id="COG1794">
    <property type="taxonomic scope" value="Bacteria"/>
</dbReference>
<evidence type="ECO:0000313" key="4">
    <source>
        <dbReference type="Proteomes" id="UP000011135"/>
    </source>
</evidence>
<dbReference type="Gene3D" id="3.40.50.1860">
    <property type="match status" value="2"/>
</dbReference>
<dbReference type="GO" id="GO:0047661">
    <property type="term" value="F:amino-acid racemase activity"/>
    <property type="evidence" value="ECO:0007669"/>
    <property type="project" value="InterPro"/>
</dbReference>
<evidence type="ECO:0000256" key="2">
    <source>
        <dbReference type="ARBA" id="ARBA00023235"/>
    </source>
</evidence>